<dbReference type="InterPro" id="IPR011527">
    <property type="entry name" value="ABC1_TM_dom"/>
</dbReference>
<dbReference type="CDD" id="cd03249">
    <property type="entry name" value="ABC_MTABC3_MDL1_MDL2"/>
    <property type="match status" value="1"/>
</dbReference>
<keyword evidence="4" id="KW-0547">Nucleotide-binding</keyword>
<dbReference type="Pfam" id="PF00664">
    <property type="entry name" value="ABC_membrane"/>
    <property type="match status" value="2"/>
</dbReference>
<evidence type="ECO:0000313" key="12">
    <source>
        <dbReference type="EMBL" id="VUC30462.1"/>
    </source>
</evidence>
<evidence type="ECO:0000256" key="7">
    <source>
        <dbReference type="ARBA" id="ARBA00023136"/>
    </source>
</evidence>
<feature type="domain" description="ABC transporter" evidence="10">
    <location>
        <begin position="1079"/>
        <end position="1317"/>
    </location>
</feature>
<feature type="domain" description="ABC transmembrane type-1" evidence="11">
    <location>
        <begin position="756"/>
        <end position="1045"/>
    </location>
</feature>
<keyword evidence="3 9" id="KW-0812">Transmembrane</keyword>
<keyword evidence="13" id="KW-1185">Reference proteome</keyword>
<evidence type="ECO:0000256" key="3">
    <source>
        <dbReference type="ARBA" id="ARBA00022692"/>
    </source>
</evidence>
<evidence type="ECO:0000259" key="11">
    <source>
        <dbReference type="PROSITE" id="PS50929"/>
    </source>
</evidence>
<feature type="transmembrane region" description="Helical" evidence="9">
    <location>
        <begin position="61"/>
        <end position="85"/>
    </location>
</feature>
<dbReference type="Proteomes" id="UP000766486">
    <property type="component" value="Unassembled WGS sequence"/>
</dbReference>
<evidence type="ECO:0000256" key="8">
    <source>
        <dbReference type="SAM" id="MobiDB-lite"/>
    </source>
</evidence>
<feature type="compositionally biased region" description="Polar residues" evidence="8">
    <location>
        <begin position="9"/>
        <end position="30"/>
    </location>
</feature>
<feature type="domain" description="ABC transmembrane type-1" evidence="11">
    <location>
        <begin position="65"/>
        <end position="358"/>
    </location>
</feature>
<dbReference type="SMART" id="SM00382">
    <property type="entry name" value="AAA"/>
    <property type="match status" value="2"/>
</dbReference>
<proteinExistence type="inferred from homology"/>
<feature type="transmembrane region" description="Helical" evidence="9">
    <location>
        <begin position="877"/>
        <end position="897"/>
    </location>
</feature>
<feature type="compositionally biased region" description="Acidic residues" evidence="8">
    <location>
        <begin position="691"/>
        <end position="706"/>
    </location>
</feature>
<sequence length="1322" mass="144233">MGDEKSSGKEQPSQSIKATDSPAEPQTQQSLELERTATFKDYLVCFHKKSRVFKYGSTWDIIAYITGVVAAAAAGVATPLMFIVFGEFVGNFTDFSGENSSQTFGKFEKDLDKLCLYVFALFLARFGLTSIHKFVFRMTGIRVSAAIRLHYLNHLFGQSIHVLDSLPPGHAVGTITATSNTLQIGISEKLGVFIEYTSLIVGALAIALAWSWQLALVTLAGFVVVVLLAGTLFPLTVKGQARQARSESQAATVASEAFSGILMVMACGAQLQVVDKYRALIDEAKKHARATSPLTSLQFAITFFGVFGTVALTFWYGTLLFTQGKLGGIGDIIVVLMCLSNIFFSVDRVSEPLQAIGKATLAACDFFSLIDTPLPERGWLKAPEVSATEDICFDKVTFAYPSRPDIRVLDELDLRIEAGKITAIVGPSGSGKSTIVGLIQQWYTLKQPYTIAKVAQEGKKSTKDIDKDEEVDNIELNAVQAEEKRVPVKLDGSVTSCGHPLDHIDINWWRSQIGLVQQEPFLFNDTIYNNVARGLIGSPWEGEPEQHKRQLVQAACKEAFADEFIDKLPQGYDTFVGGGGSRLSGGQRQRIAIARSIIKKPSILILDEATSAIDVRGEKIVQAALDKAAEGRTTLVIAHRLSTIKNADRIVVLKKGKIVESGTHEGLLTIEDGAYASLVAAQALSLGEPSENQDEVSDGFETEELDTLDRKKSRAGSKSIGPQDEIGLTQESPSRGFFGSFGRFFYESKAYWSLIAFSLAASAAAGAAQPLYAWLFAKSISLYQYQDDHSQLTSEVNFIGGMWTVFAAASAIAYFLTFISSGYVASFMRAKYQTQYFESLVFQRAAYFDEDGHSHGTLVSRVRDDPSKLEEMMGTNIAQVCVAFGNIIGGIVMSLVYSWKLALVSICAVVPVCLFSGYIRFRYELMFDKMNDAVFAESSQFASEAIGAFRTVTSLTLENSILSRFERLCHGHVVAAYKKARWVSIVLGLSDSATLASQALIFYYGGRLLARGEIDVMSFYVCMMALMNASEGFGKSLSFGPNAAQATAASNRILDARESQLIEDHEHDHIPDTDGGIKIDFQDVRLTYAARETPTLNGLNLTIEKGQFAALVGASGCGKTSIISLLERFYDPEKGGIFCNGKNISHVNIHEYRKHLALVAQQPTLFQGTIRENILLGLDSGSITDDELHAVCRDASIHDFVISLPEGYNTDIGSGGVALSGGQKQRISIARALIRNPRILLLDEATSSLDSESERLVQAAFERAAKGRTMIAVAHRLATVQNADVIFVLGEGGRLLEKGSHSDLLKKRAVYYQMCQSQALDQ</sequence>
<evidence type="ECO:0000256" key="6">
    <source>
        <dbReference type="ARBA" id="ARBA00022989"/>
    </source>
</evidence>
<keyword evidence="5" id="KW-0067">ATP-binding</keyword>
<dbReference type="InterPro" id="IPR003439">
    <property type="entry name" value="ABC_transporter-like_ATP-bd"/>
</dbReference>
<dbReference type="Gene3D" id="1.20.1560.10">
    <property type="entry name" value="ABC transporter type 1, transmembrane domain"/>
    <property type="match status" value="1"/>
</dbReference>
<dbReference type="InterPro" id="IPR036640">
    <property type="entry name" value="ABC1_TM_sf"/>
</dbReference>
<feature type="transmembrane region" description="Helical" evidence="9">
    <location>
        <begin position="328"/>
        <end position="346"/>
    </location>
</feature>
<feature type="transmembrane region" description="Helical" evidence="9">
    <location>
        <begin position="116"/>
        <end position="136"/>
    </location>
</feature>
<dbReference type="PROSITE" id="PS00211">
    <property type="entry name" value="ABC_TRANSPORTER_1"/>
    <property type="match status" value="2"/>
</dbReference>
<protein>
    <recommendedName>
        <fullName evidence="14">Leptomycin B resistance protein pmd1</fullName>
    </recommendedName>
</protein>
<evidence type="ECO:0000256" key="4">
    <source>
        <dbReference type="ARBA" id="ARBA00022741"/>
    </source>
</evidence>
<dbReference type="Gene3D" id="3.40.50.300">
    <property type="entry name" value="P-loop containing nucleotide triphosphate hydrolases"/>
    <property type="match status" value="2"/>
</dbReference>
<dbReference type="PANTHER" id="PTHR43394:SF27">
    <property type="entry name" value="ATP-DEPENDENT TRANSLOCASE ABCB1-LIKE"/>
    <property type="match status" value="1"/>
</dbReference>
<name>A0ABY6UGW4_BIOOC</name>
<keyword evidence="6 9" id="KW-1133">Transmembrane helix</keyword>
<feature type="region of interest" description="Disordered" evidence="8">
    <location>
        <begin position="1"/>
        <end position="30"/>
    </location>
</feature>
<feature type="domain" description="ABC transporter" evidence="10">
    <location>
        <begin position="391"/>
        <end position="680"/>
    </location>
</feature>
<feature type="transmembrane region" description="Helical" evidence="9">
    <location>
        <begin position="750"/>
        <end position="776"/>
    </location>
</feature>
<evidence type="ECO:0008006" key="14">
    <source>
        <dbReference type="Google" id="ProtNLM"/>
    </source>
</evidence>
<evidence type="ECO:0000259" key="10">
    <source>
        <dbReference type="PROSITE" id="PS50893"/>
    </source>
</evidence>
<dbReference type="Pfam" id="PF00005">
    <property type="entry name" value="ABC_tran"/>
    <property type="match status" value="2"/>
</dbReference>
<feature type="transmembrane region" description="Helical" evidence="9">
    <location>
        <begin position="796"/>
        <end position="819"/>
    </location>
</feature>
<reference evidence="12 13" key="1">
    <citation type="submission" date="2019-06" db="EMBL/GenBank/DDBJ databases">
        <authorList>
            <person name="Broberg M."/>
        </authorList>
    </citation>
    <scope>NUCLEOTIDE SEQUENCE [LARGE SCALE GENOMIC DNA]</scope>
</reference>
<evidence type="ECO:0000313" key="13">
    <source>
        <dbReference type="Proteomes" id="UP000766486"/>
    </source>
</evidence>
<dbReference type="EMBL" id="CABFNS010000820">
    <property type="protein sequence ID" value="VUC30462.1"/>
    <property type="molecule type" value="Genomic_DNA"/>
</dbReference>
<accession>A0ABY6UGW4</accession>
<dbReference type="PANTHER" id="PTHR43394">
    <property type="entry name" value="ATP-DEPENDENT PERMEASE MDL1, MITOCHONDRIAL"/>
    <property type="match status" value="1"/>
</dbReference>
<evidence type="ECO:0000256" key="2">
    <source>
        <dbReference type="ARBA" id="ARBA00007577"/>
    </source>
</evidence>
<dbReference type="InterPro" id="IPR003593">
    <property type="entry name" value="AAA+_ATPase"/>
</dbReference>
<feature type="transmembrane region" description="Helical" evidence="9">
    <location>
        <begin position="294"/>
        <end position="316"/>
    </location>
</feature>
<keyword evidence="7 9" id="KW-0472">Membrane</keyword>
<evidence type="ECO:0000256" key="1">
    <source>
        <dbReference type="ARBA" id="ARBA00004141"/>
    </source>
</evidence>
<comment type="subcellular location">
    <subcellularLocation>
        <location evidence="1">Membrane</location>
        <topology evidence="1">Multi-pass membrane protein</topology>
    </subcellularLocation>
</comment>
<dbReference type="CDD" id="cd18578">
    <property type="entry name" value="ABC_6TM_Pgp_ABCB1_D2_like"/>
    <property type="match status" value="1"/>
</dbReference>
<comment type="caution">
    <text evidence="12">The sequence shown here is derived from an EMBL/GenBank/DDBJ whole genome shotgun (WGS) entry which is preliminary data.</text>
</comment>
<feature type="transmembrane region" description="Helical" evidence="9">
    <location>
        <begin position="190"/>
        <end position="210"/>
    </location>
</feature>
<evidence type="ECO:0000256" key="9">
    <source>
        <dbReference type="SAM" id="Phobius"/>
    </source>
</evidence>
<gene>
    <name evidence="12" type="ORF">CLO192961_LOCUS287443</name>
</gene>
<dbReference type="PROSITE" id="PS50893">
    <property type="entry name" value="ABC_TRANSPORTER_2"/>
    <property type="match status" value="2"/>
</dbReference>
<feature type="transmembrane region" description="Helical" evidence="9">
    <location>
        <begin position="903"/>
        <end position="921"/>
    </location>
</feature>
<feature type="region of interest" description="Disordered" evidence="8">
    <location>
        <begin position="687"/>
        <end position="728"/>
    </location>
</feature>
<dbReference type="SUPFAM" id="SSF52540">
    <property type="entry name" value="P-loop containing nucleoside triphosphate hydrolases"/>
    <property type="match status" value="3"/>
</dbReference>
<feature type="transmembrane region" description="Helical" evidence="9">
    <location>
        <begin position="216"/>
        <end position="237"/>
    </location>
</feature>
<comment type="similarity">
    <text evidence="2">Belongs to the ABC transporter superfamily. ABCB family. Multidrug resistance exporter (TC 3.A.1.201) subfamily.</text>
</comment>
<organism evidence="12 13">
    <name type="scientific">Bionectria ochroleuca</name>
    <name type="common">Gliocladium roseum</name>
    <dbReference type="NCBI Taxonomy" id="29856"/>
    <lineage>
        <taxon>Eukaryota</taxon>
        <taxon>Fungi</taxon>
        <taxon>Dikarya</taxon>
        <taxon>Ascomycota</taxon>
        <taxon>Pezizomycotina</taxon>
        <taxon>Sordariomycetes</taxon>
        <taxon>Hypocreomycetidae</taxon>
        <taxon>Hypocreales</taxon>
        <taxon>Bionectriaceae</taxon>
        <taxon>Clonostachys</taxon>
    </lineage>
</organism>
<dbReference type="InterPro" id="IPR027417">
    <property type="entry name" value="P-loop_NTPase"/>
</dbReference>
<dbReference type="CDD" id="cd18577">
    <property type="entry name" value="ABC_6TM_Pgp_ABCB1_D1_like"/>
    <property type="match status" value="1"/>
</dbReference>
<dbReference type="SUPFAM" id="SSF90123">
    <property type="entry name" value="ABC transporter transmembrane region"/>
    <property type="match status" value="2"/>
</dbReference>
<dbReference type="InterPro" id="IPR017871">
    <property type="entry name" value="ABC_transporter-like_CS"/>
</dbReference>
<dbReference type="PROSITE" id="PS50929">
    <property type="entry name" value="ABC_TM1F"/>
    <property type="match status" value="2"/>
</dbReference>
<evidence type="ECO:0000256" key="5">
    <source>
        <dbReference type="ARBA" id="ARBA00022840"/>
    </source>
</evidence>
<dbReference type="InterPro" id="IPR039421">
    <property type="entry name" value="Type_1_exporter"/>
</dbReference>